<reference evidence="10" key="1">
    <citation type="journal article" date="2019" name="Int. J. Syst. Evol. Microbiol.">
        <title>The Global Catalogue of Microorganisms (GCM) 10K type strain sequencing project: providing services to taxonomists for standard genome sequencing and annotation.</title>
        <authorList>
            <consortium name="The Broad Institute Genomics Platform"/>
            <consortium name="The Broad Institute Genome Sequencing Center for Infectious Disease"/>
            <person name="Wu L."/>
            <person name="Ma J."/>
        </authorList>
    </citation>
    <scope>NUCLEOTIDE SEQUENCE [LARGE SCALE GENOMIC DNA]</scope>
    <source>
        <strain evidence="10">CCUG 54939</strain>
    </source>
</reference>
<evidence type="ECO:0000256" key="2">
    <source>
        <dbReference type="ARBA" id="ARBA00022618"/>
    </source>
</evidence>
<comment type="caution">
    <text evidence="9">The sequence shown here is derived from an EMBL/GenBank/DDBJ whole genome shotgun (WGS) entry which is preliminary data.</text>
</comment>
<evidence type="ECO:0000256" key="5">
    <source>
        <dbReference type="HAMAP-Rule" id="MF_00906"/>
    </source>
</evidence>
<dbReference type="PIRSF" id="PIRSF010252">
    <property type="entry name" value="ZapC"/>
    <property type="match status" value="1"/>
</dbReference>
<organism evidence="9 10">
    <name type="scientific">Pseudaeromonas sharmana</name>
    <dbReference type="NCBI Taxonomy" id="328412"/>
    <lineage>
        <taxon>Bacteria</taxon>
        <taxon>Pseudomonadati</taxon>
        <taxon>Pseudomonadota</taxon>
        <taxon>Gammaproteobacteria</taxon>
        <taxon>Aeromonadales</taxon>
        <taxon>Aeromonadaceae</taxon>
        <taxon>Pseudaeromonas</taxon>
    </lineage>
</organism>
<comment type="subcellular location">
    <subcellularLocation>
        <location evidence="5 6">Cytoplasm</location>
    </subcellularLocation>
</comment>
<accession>A0ABV8CPC0</accession>
<keyword evidence="2 5" id="KW-0132">Cell division</keyword>
<dbReference type="RefSeq" id="WP_377152549.1">
    <property type="nucleotide sequence ID" value="NZ_JBHSAF010000014.1"/>
</dbReference>
<keyword evidence="1 5" id="KW-0963">Cytoplasm</keyword>
<gene>
    <name evidence="5" type="primary">zapC</name>
    <name evidence="9" type="ORF">ACFOSS_11375</name>
</gene>
<comment type="function">
    <text evidence="5 6">Contributes to the efficiency of the cell division process by stabilizing the polymeric form of the cell division protein FtsZ. Acts by promoting interactions between FtsZ protofilaments and suppressing the GTPase activity of FtsZ.</text>
</comment>
<comment type="subunit">
    <text evidence="5">Interacts directly with FtsZ.</text>
</comment>
<dbReference type="HAMAP" id="MF_00906">
    <property type="entry name" value="ZapC"/>
    <property type="match status" value="1"/>
</dbReference>
<feature type="domain" description="Cell-division protein ZapC C-terminal" evidence="7">
    <location>
        <begin position="90"/>
        <end position="169"/>
    </location>
</feature>
<comment type="similarity">
    <text evidence="5 6">Belongs to the ZapC family.</text>
</comment>
<name>A0ABV8CPC0_9GAMM</name>
<dbReference type="InterPro" id="IPR009809">
    <property type="entry name" value="ZapC"/>
</dbReference>
<keyword evidence="3 5" id="KW-0717">Septation</keyword>
<dbReference type="Proteomes" id="UP001595692">
    <property type="component" value="Unassembled WGS sequence"/>
</dbReference>
<evidence type="ECO:0000259" key="8">
    <source>
        <dbReference type="Pfam" id="PF21083"/>
    </source>
</evidence>
<dbReference type="Pfam" id="PF07126">
    <property type="entry name" value="ZapC_C"/>
    <property type="match status" value="1"/>
</dbReference>
<dbReference type="InterPro" id="IPR048373">
    <property type="entry name" value="ZapC_N"/>
</dbReference>
<proteinExistence type="inferred from homology"/>
<evidence type="ECO:0000256" key="3">
    <source>
        <dbReference type="ARBA" id="ARBA00023210"/>
    </source>
</evidence>
<feature type="domain" description="Cell-division protein ZapC N-terminal" evidence="8">
    <location>
        <begin position="3"/>
        <end position="89"/>
    </location>
</feature>
<keyword evidence="4 5" id="KW-0131">Cell cycle</keyword>
<protein>
    <recommendedName>
        <fullName evidence="5 6">Cell division protein ZapC</fullName>
    </recommendedName>
</protein>
<evidence type="ECO:0000256" key="1">
    <source>
        <dbReference type="ARBA" id="ARBA00022490"/>
    </source>
</evidence>
<dbReference type="InterPro" id="IPR048372">
    <property type="entry name" value="ZapC_C"/>
</dbReference>
<sequence length="179" mass="20265">MILVPDDHWRWMFDEKMDRLLLDLSSDMQFATAYRSKQLTDEARHPAVFSLDDTSHYFHLLECIGELPFGEAERVQIVLNAVAAMRFAKPLMPQSWHLNEFNLLSRPPLLGEVVMLANSLGHADVLVIEPGETASVCLLLCGELALTEEKTLHTHQLIKVMNNRIIPFSAVCNGQLRLA</sequence>
<dbReference type="GO" id="GO:0051301">
    <property type="term" value="P:cell division"/>
    <property type="evidence" value="ECO:0007669"/>
    <property type="project" value="UniProtKB-KW"/>
</dbReference>
<dbReference type="Pfam" id="PF21083">
    <property type="entry name" value="ZapC_N"/>
    <property type="match status" value="1"/>
</dbReference>
<evidence type="ECO:0000256" key="6">
    <source>
        <dbReference type="PIRNR" id="PIRNR010252"/>
    </source>
</evidence>
<keyword evidence="10" id="KW-1185">Reference proteome</keyword>
<evidence type="ECO:0000256" key="4">
    <source>
        <dbReference type="ARBA" id="ARBA00023306"/>
    </source>
</evidence>
<evidence type="ECO:0000313" key="9">
    <source>
        <dbReference type="EMBL" id="MFC3914065.1"/>
    </source>
</evidence>
<evidence type="ECO:0000259" key="7">
    <source>
        <dbReference type="Pfam" id="PF07126"/>
    </source>
</evidence>
<dbReference type="EMBL" id="JBHSAF010000014">
    <property type="protein sequence ID" value="MFC3914065.1"/>
    <property type="molecule type" value="Genomic_DNA"/>
</dbReference>
<evidence type="ECO:0000313" key="10">
    <source>
        <dbReference type="Proteomes" id="UP001595692"/>
    </source>
</evidence>